<dbReference type="Pfam" id="PF01810">
    <property type="entry name" value="LysE"/>
    <property type="match status" value="1"/>
</dbReference>
<evidence type="ECO:0000313" key="8">
    <source>
        <dbReference type="EMBL" id="SQI00101.1"/>
    </source>
</evidence>
<evidence type="ECO:0000256" key="6">
    <source>
        <dbReference type="SAM" id="Phobius"/>
    </source>
</evidence>
<reference evidence="8 9" key="1">
    <citation type="submission" date="2018-06" db="EMBL/GenBank/DDBJ databases">
        <authorList>
            <consortium name="Pathogen Informatics"/>
            <person name="Doyle S."/>
        </authorList>
    </citation>
    <scope>NUCLEOTIDE SEQUENCE [LARGE SCALE GENOMIC DNA]</scope>
    <source>
        <strain evidence="8 9">NCTC10288</strain>
    </source>
</reference>
<evidence type="ECO:0000313" key="7">
    <source>
        <dbReference type="EMBL" id="QPS58777.1"/>
    </source>
</evidence>
<keyword evidence="4 6" id="KW-1133">Transmembrane helix</keyword>
<gene>
    <name evidence="8" type="primary">lysE</name>
    <name evidence="7" type="ORF">I6G51_07425</name>
    <name evidence="8" type="ORF">NCTC10288_01408</name>
</gene>
<keyword evidence="10" id="KW-1185">Reference proteome</keyword>
<feature type="transmembrane region" description="Helical" evidence="6">
    <location>
        <begin position="6"/>
        <end position="26"/>
    </location>
</feature>
<accession>A0A2X4RDK1</accession>
<dbReference type="KEGG" id="cmin:NCTC10288_01408"/>
<keyword evidence="5 6" id="KW-0472">Membrane</keyword>
<keyword evidence="3 6" id="KW-0812">Transmembrane</keyword>
<dbReference type="EMBL" id="LS483460">
    <property type="protein sequence ID" value="SQI00101.1"/>
    <property type="molecule type" value="Genomic_DNA"/>
</dbReference>
<dbReference type="Proteomes" id="UP000249264">
    <property type="component" value="Chromosome 1"/>
</dbReference>
<dbReference type="EMBL" id="CP065689">
    <property type="protein sequence ID" value="QPS58777.1"/>
    <property type="molecule type" value="Genomic_DNA"/>
</dbReference>
<evidence type="ECO:0000256" key="4">
    <source>
        <dbReference type="ARBA" id="ARBA00022989"/>
    </source>
</evidence>
<evidence type="ECO:0000256" key="5">
    <source>
        <dbReference type="ARBA" id="ARBA00023136"/>
    </source>
</evidence>
<dbReference type="OrthoDB" id="5638726at2"/>
<feature type="transmembrane region" description="Helical" evidence="6">
    <location>
        <begin position="38"/>
        <end position="61"/>
    </location>
</feature>
<dbReference type="InterPro" id="IPR001123">
    <property type="entry name" value="LeuE-type"/>
</dbReference>
<protein>
    <submittedName>
        <fullName evidence="7">Amino acid transporter</fullName>
    </submittedName>
    <submittedName>
        <fullName evidence="8">Lysine exporter protein</fullName>
    </submittedName>
</protein>
<feature type="transmembrane region" description="Helical" evidence="6">
    <location>
        <begin position="174"/>
        <end position="196"/>
    </location>
</feature>
<dbReference type="Proteomes" id="UP000594905">
    <property type="component" value="Chromosome"/>
</dbReference>
<evidence type="ECO:0000256" key="3">
    <source>
        <dbReference type="ARBA" id="ARBA00022692"/>
    </source>
</evidence>
<dbReference type="GO" id="GO:0005886">
    <property type="term" value="C:plasma membrane"/>
    <property type="evidence" value="ECO:0007669"/>
    <property type="project" value="UniProtKB-SubCell"/>
</dbReference>
<evidence type="ECO:0000313" key="10">
    <source>
        <dbReference type="Proteomes" id="UP000594905"/>
    </source>
</evidence>
<name>A0A2X4RDK1_9CORY</name>
<keyword evidence="2" id="KW-1003">Cell membrane</keyword>
<dbReference type="PANTHER" id="PTHR30086:SF20">
    <property type="entry name" value="ARGININE EXPORTER PROTEIN ARGO-RELATED"/>
    <property type="match status" value="1"/>
</dbReference>
<evidence type="ECO:0000256" key="2">
    <source>
        <dbReference type="ARBA" id="ARBA00022475"/>
    </source>
</evidence>
<evidence type="ECO:0000313" key="9">
    <source>
        <dbReference type="Proteomes" id="UP000249264"/>
    </source>
</evidence>
<feature type="transmembrane region" description="Helical" evidence="6">
    <location>
        <begin position="67"/>
        <end position="87"/>
    </location>
</feature>
<dbReference type="RefSeq" id="WP_039675092.1">
    <property type="nucleotide sequence ID" value="NZ_CP065689.1"/>
</dbReference>
<dbReference type="GO" id="GO:0015171">
    <property type="term" value="F:amino acid transmembrane transporter activity"/>
    <property type="evidence" value="ECO:0007669"/>
    <property type="project" value="TreeGrafter"/>
</dbReference>
<dbReference type="GeneID" id="70783311"/>
<evidence type="ECO:0000256" key="1">
    <source>
        <dbReference type="ARBA" id="ARBA00004651"/>
    </source>
</evidence>
<sequence length="229" mass="24320">MSVLLAGFALGLSLIIAIGPQNAYIIKMGIKRDHVGAILLACLLSDVVLINAGTAGVGILVERFPTALTVVKYLGAAYLIYFGFTCFRDAFKKEQEALVVQKTEPVAASVDANGGNSDAPGGSVLTKIRPRVRSKSWVKPVMAAMALTWLNPLAYVDALVMLGGIANQYGEQRWVFAAGAVLASAVWFPSLGFGAYKLSNVLAKPATWRIVNIVIGCVMIALTAKLLLH</sequence>
<comment type="subcellular location">
    <subcellularLocation>
        <location evidence="1">Cell membrane</location>
        <topology evidence="1">Multi-pass membrane protein</topology>
    </subcellularLocation>
</comment>
<feature type="transmembrane region" description="Helical" evidence="6">
    <location>
        <begin position="208"/>
        <end position="228"/>
    </location>
</feature>
<organism evidence="8 9">
    <name type="scientific">Corynebacterium minutissimum</name>
    <dbReference type="NCBI Taxonomy" id="38301"/>
    <lineage>
        <taxon>Bacteria</taxon>
        <taxon>Bacillati</taxon>
        <taxon>Actinomycetota</taxon>
        <taxon>Actinomycetes</taxon>
        <taxon>Mycobacteriales</taxon>
        <taxon>Corynebacteriaceae</taxon>
        <taxon>Corynebacterium</taxon>
    </lineage>
</organism>
<dbReference type="STRING" id="38301.NX84_06565"/>
<dbReference type="PANTHER" id="PTHR30086">
    <property type="entry name" value="ARGININE EXPORTER PROTEIN ARGO"/>
    <property type="match status" value="1"/>
</dbReference>
<reference evidence="7 10" key="2">
    <citation type="submission" date="2020-12" db="EMBL/GenBank/DDBJ databases">
        <title>FDA dAtabase for Regulatory Grade micrObial Sequences (FDA-ARGOS): Supporting development and validation of Infectious Disease Dx tests.</title>
        <authorList>
            <person name="Sproer C."/>
            <person name="Gronow S."/>
            <person name="Severitt S."/>
            <person name="Schroder I."/>
            <person name="Tallon L."/>
            <person name="Sadzewicz L."/>
            <person name="Zhao X."/>
            <person name="Boylan J."/>
            <person name="Ott S."/>
            <person name="Bowen H."/>
            <person name="Vavikolanu K."/>
            <person name="Mehta A."/>
            <person name="Aluvathingal J."/>
            <person name="Nadendla S."/>
            <person name="Lowell S."/>
            <person name="Myers T."/>
            <person name="Yan Y."/>
            <person name="Sichtig H."/>
        </authorList>
    </citation>
    <scope>NUCLEOTIDE SEQUENCE [LARGE SCALE GENOMIC DNA]</scope>
    <source>
        <strain evidence="7 10">FDAARGOS_894</strain>
    </source>
</reference>
<dbReference type="AlphaFoldDB" id="A0A2X4RDK1"/>
<proteinExistence type="predicted"/>